<protein>
    <recommendedName>
        <fullName evidence="10">Alpha-glucosidase</fullName>
    </recommendedName>
</protein>
<dbReference type="Proteomes" id="UP001165065">
    <property type="component" value="Unassembled WGS sequence"/>
</dbReference>
<proteinExistence type="inferred from homology"/>
<evidence type="ECO:0000259" key="6">
    <source>
        <dbReference type="Pfam" id="PF01055"/>
    </source>
</evidence>
<dbReference type="PANTHER" id="PTHR46959:SF2">
    <property type="entry name" value="SULFOQUINOVOSIDASE"/>
    <property type="match status" value="1"/>
</dbReference>
<dbReference type="SUPFAM" id="SSF51445">
    <property type="entry name" value="(Trans)glycosidases"/>
    <property type="match status" value="1"/>
</dbReference>
<dbReference type="InterPro" id="IPR052990">
    <property type="entry name" value="Sulfoquinovosidase_GH31"/>
</dbReference>
<evidence type="ECO:0000313" key="9">
    <source>
        <dbReference type="Proteomes" id="UP001165065"/>
    </source>
</evidence>
<name>A0A9W7LAD0_9STRA</name>
<keyword evidence="2" id="KW-0326">Glycosidase</keyword>
<feature type="coiled-coil region" evidence="3">
    <location>
        <begin position="50"/>
        <end position="85"/>
    </location>
</feature>
<dbReference type="OrthoDB" id="10070917at2759"/>
<evidence type="ECO:0000256" key="3">
    <source>
        <dbReference type="SAM" id="Coils"/>
    </source>
</evidence>
<comment type="similarity">
    <text evidence="1 2">Belongs to the glycosyl hydrolase 31 family.</text>
</comment>
<reference evidence="9" key="1">
    <citation type="journal article" date="2023" name="Commun. Biol.">
        <title>Genome analysis of Parmales, the sister group of diatoms, reveals the evolutionary specialization of diatoms from phago-mixotrophs to photoautotrophs.</title>
        <authorList>
            <person name="Ban H."/>
            <person name="Sato S."/>
            <person name="Yoshikawa S."/>
            <person name="Yamada K."/>
            <person name="Nakamura Y."/>
            <person name="Ichinomiya M."/>
            <person name="Sato N."/>
            <person name="Blanc-Mathieu R."/>
            <person name="Endo H."/>
            <person name="Kuwata A."/>
            <person name="Ogata H."/>
        </authorList>
    </citation>
    <scope>NUCLEOTIDE SEQUENCE [LARGE SCALE GENOMIC DNA]</scope>
</reference>
<dbReference type="Gene3D" id="2.60.40.1760">
    <property type="entry name" value="glycosyl hydrolase (family 31)"/>
    <property type="match status" value="1"/>
</dbReference>
<dbReference type="GO" id="GO:0005975">
    <property type="term" value="P:carbohydrate metabolic process"/>
    <property type="evidence" value="ECO:0007669"/>
    <property type="project" value="InterPro"/>
</dbReference>
<evidence type="ECO:0000256" key="2">
    <source>
        <dbReference type="RuleBase" id="RU361185"/>
    </source>
</evidence>
<evidence type="ECO:0008006" key="10">
    <source>
        <dbReference type="Google" id="ProtNLM"/>
    </source>
</evidence>
<evidence type="ECO:0000256" key="5">
    <source>
        <dbReference type="SAM" id="SignalP"/>
    </source>
</evidence>
<keyword evidence="5" id="KW-0732">Signal</keyword>
<dbReference type="PANTHER" id="PTHR46959">
    <property type="entry name" value="SULFOQUINOVOSIDASE"/>
    <property type="match status" value="1"/>
</dbReference>
<dbReference type="EMBL" id="BRYA01000154">
    <property type="protein sequence ID" value="GMI41573.1"/>
    <property type="molecule type" value="Genomic_DNA"/>
</dbReference>
<dbReference type="SUPFAM" id="SSF51011">
    <property type="entry name" value="Glycosyl hydrolase domain"/>
    <property type="match status" value="1"/>
</dbReference>
<sequence length="912" mass="100798">MRISILVLILSLSTYCSSASETADVVDKVVDIVDDDILKELGIDTSPEATRKAKEDLKELEREYKERKEKEEKDKKDKLSSLQVTIPLDECTDDDANKHCSKSYDLGHGITVKFLPSTLTVIDSSGSPLFSTVNSFLSTTPLTFSVTEKDGNFNVTKSAPHYVLRRQVVDSAYQSPSTQTLTFSGRLMGQGEPVPYTCLFSANKNGGHLKYSCSISPPSPPSSGKKKIPPPSWETSITVASNPGERYTGFGLQFSHVDFTGKEDVELFVGEQGVGRGEEPITTIMNKHFHGAGGGPYSTYAPSPLWMSNLGRSGYLTSTEYTTWSNPTSGTVTFKVVGTSVSGGFVGIEERPNPVEPEIVEWGTEPLTADFGELLEKVTGEVTGRYEGVPEWAYTKGAIVGMQGGEDKVKGKVKILRDGGVKIAGLWIQDWAGKRVDSFGSRVLWNWELDDEFYPNWEQFLGDMYKQGTRVLAYVNPCLSTRVGEFKKHARRDLFLEAEARGFLITKDGKEGETYIQSSASDEFQFGTVDLTDEDARKWYGDVVIRCNLMCKCDEANEHWPTIKEEQPSKPPQCGNGGSAAVGHGGWMADFGEYLPFDTVMSDGMEGEAMHSHFPATWAGLNSEVVGEEGGDELFFSRSGGLKSPGMAASGGMFWVGDQNTAWDGNDGIKSALTAYLTGGASGFALTHSDVGGYTSLDVTKDGVRVVLARTEELVLRWMELSAFGDCMFRSHEGNQADAQIQVWDNEGLTKAFAKWSDVHSMLAPLRKGLMKDAREKGWPLVRGMWFKYGDLGWGNREQYMLGEHMLVAPVMDEGKTEKEVWLPRGEWVDFNTCKTVKVEDYDGVTITVDAKVGTTPVFVVKGDKKAMKVAKRVWRKYKFWDEEGGRECERYAGADVGVLLRRFGRFIRGRK</sequence>
<dbReference type="Gene3D" id="3.20.20.80">
    <property type="entry name" value="Glycosidases"/>
    <property type="match status" value="2"/>
</dbReference>
<dbReference type="InterPro" id="IPR000322">
    <property type="entry name" value="Glyco_hydro_31_TIM"/>
</dbReference>
<keyword evidence="2" id="KW-0378">Hydrolase</keyword>
<keyword evidence="3" id="KW-0175">Coiled coil</keyword>
<dbReference type="InterPro" id="IPR048395">
    <property type="entry name" value="Glyco_hydro_31_C"/>
</dbReference>
<accession>A0A9W7LAD0</accession>
<dbReference type="AlphaFoldDB" id="A0A9W7LAD0"/>
<comment type="caution">
    <text evidence="8">The sequence shown here is derived from an EMBL/GenBank/DDBJ whole genome shotgun (WGS) entry which is preliminary data.</text>
</comment>
<dbReference type="InterPro" id="IPR017853">
    <property type="entry name" value="GH"/>
</dbReference>
<evidence type="ECO:0000313" key="8">
    <source>
        <dbReference type="EMBL" id="GMI41573.1"/>
    </source>
</evidence>
<dbReference type="Pfam" id="PF01055">
    <property type="entry name" value="Glyco_hydro_31_2nd"/>
    <property type="match status" value="1"/>
</dbReference>
<organism evidence="8 9">
    <name type="scientific">Triparma columacea</name>
    <dbReference type="NCBI Taxonomy" id="722753"/>
    <lineage>
        <taxon>Eukaryota</taxon>
        <taxon>Sar</taxon>
        <taxon>Stramenopiles</taxon>
        <taxon>Ochrophyta</taxon>
        <taxon>Bolidophyceae</taxon>
        <taxon>Parmales</taxon>
        <taxon>Triparmaceae</taxon>
        <taxon>Triparma</taxon>
    </lineage>
</organism>
<evidence type="ECO:0000256" key="4">
    <source>
        <dbReference type="SAM" id="MobiDB-lite"/>
    </source>
</evidence>
<gene>
    <name evidence="8" type="ORF">TrCOL_g11872</name>
</gene>
<feature type="chain" id="PRO_5040995740" description="Alpha-glucosidase" evidence="5">
    <location>
        <begin position="20"/>
        <end position="912"/>
    </location>
</feature>
<evidence type="ECO:0000256" key="1">
    <source>
        <dbReference type="ARBA" id="ARBA00007806"/>
    </source>
</evidence>
<dbReference type="Gene3D" id="2.60.40.1180">
    <property type="entry name" value="Golgi alpha-mannosidase II"/>
    <property type="match status" value="1"/>
</dbReference>
<feature type="domain" description="Glycoside hydrolase family 31 TIM barrel" evidence="6">
    <location>
        <begin position="405"/>
        <end position="759"/>
    </location>
</feature>
<dbReference type="InterPro" id="IPR013780">
    <property type="entry name" value="Glyco_hydro_b"/>
</dbReference>
<dbReference type="Pfam" id="PF21365">
    <property type="entry name" value="Glyco_hydro_31_3rd"/>
    <property type="match status" value="1"/>
</dbReference>
<evidence type="ECO:0000259" key="7">
    <source>
        <dbReference type="Pfam" id="PF21365"/>
    </source>
</evidence>
<feature type="domain" description="Glycosyl hydrolase family 31 C-terminal" evidence="7">
    <location>
        <begin position="778"/>
        <end position="863"/>
    </location>
</feature>
<feature type="region of interest" description="Disordered" evidence="4">
    <location>
        <begin position="214"/>
        <end position="233"/>
    </location>
</feature>
<dbReference type="GO" id="GO:0004553">
    <property type="term" value="F:hydrolase activity, hydrolyzing O-glycosyl compounds"/>
    <property type="evidence" value="ECO:0007669"/>
    <property type="project" value="InterPro"/>
</dbReference>
<feature type="signal peptide" evidence="5">
    <location>
        <begin position="1"/>
        <end position="19"/>
    </location>
</feature>
<keyword evidence="9" id="KW-1185">Reference proteome</keyword>